<dbReference type="Proteomes" id="UP000887565">
    <property type="component" value="Unplaced"/>
</dbReference>
<sequence>MLFCFQPLNSCPTSTWTQYFQDNEVVAQINRDVRRLCPEISFFQMATDYPCKLLQEHNVEPLSRRVNNVLLESEVLVKNRSGTTNLVNSRKLAVEEYACLSNGQEAHWQVVERILFVYAKLNPGVKYVQGMNEILGPIYYVFASDADNEWRKFAEADTFFCFQNLMSEIRDNFIRTMDDSSLGIEFRMKTLFEKLRLKDEKVYNHLTISQQLLPQYFAFRWISLMLSQEFLLPDVIRIWDSIFCSDRKLDFLIDVCLQMILNIRDKLLLNDFSGNMRLLQVI</sequence>
<reference evidence="4" key="1">
    <citation type="submission" date="2022-11" db="UniProtKB">
        <authorList>
            <consortium name="WormBaseParasite"/>
        </authorList>
    </citation>
    <scope>IDENTIFICATION</scope>
</reference>
<dbReference type="Gene3D" id="1.10.8.270">
    <property type="entry name" value="putative rabgap domain of human tbc1 domain family member 14 like domains"/>
    <property type="match status" value="1"/>
</dbReference>
<evidence type="ECO:0000256" key="1">
    <source>
        <dbReference type="ARBA" id="ARBA00022468"/>
    </source>
</evidence>
<proteinExistence type="predicted"/>
<dbReference type="WBParaSite" id="nRc.2.0.1.t19818-RA">
    <property type="protein sequence ID" value="nRc.2.0.1.t19818-RA"/>
    <property type="gene ID" value="nRc.2.0.1.g19818"/>
</dbReference>
<dbReference type="PANTHER" id="PTHR22957">
    <property type="entry name" value="TBC1 DOMAIN FAMILY MEMBER GTPASE-ACTIVATING PROTEIN"/>
    <property type="match status" value="1"/>
</dbReference>
<keyword evidence="3" id="KW-1185">Reference proteome</keyword>
<dbReference type="FunFam" id="1.10.8.270:FF:000019">
    <property type="entry name" value="TBC1 domain family member 13"/>
    <property type="match status" value="1"/>
</dbReference>
<keyword evidence="1" id="KW-0343">GTPase activation</keyword>
<accession>A0A915J1P4</accession>
<dbReference type="GO" id="GO:0005096">
    <property type="term" value="F:GTPase activator activity"/>
    <property type="evidence" value="ECO:0007669"/>
    <property type="project" value="UniProtKB-KW"/>
</dbReference>
<evidence type="ECO:0000313" key="3">
    <source>
        <dbReference type="Proteomes" id="UP000887565"/>
    </source>
</evidence>
<name>A0A915J1P4_ROMCU</name>
<evidence type="ECO:0000259" key="2">
    <source>
        <dbReference type="PROSITE" id="PS50086"/>
    </source>
</evidence>
<organism evidence="3 4">
    <name type="scientific">Romanomermis culicivorax</name>
    <name type="common">Nematode worm</name>
    <dbReference type="NCBI Taxonomy" id="13658"/>
    <lineage>
        <taxon>Eukaryota</taxon>
        <taxon>Metazoa</taxon>
        <taxon>Ecdysozoa</taxon>
        <taxon>Nematoda</taxon>
        <taxon>Enoplea</taxon>
        <taxon>Dorylaimia</taxon>
        <taxon>Mermithida</taxon>
        <taxon>Mermithoidea</taxon>
        <taxon>Mermithidae</taxon>
        <taxon>Romanomermis</taxon>
    </lineage>
</organism>
<dbReference type="PANTHER" id="PTHR22957:SF27">
    <property type="entry name" value="TBC1 DOMAIN FAMILY MEMBER 13"/>
    <property type="match status" value="1"/>
</dbReference>
<dbReference type="Pfam" id="PF00566">
    <property type="entry name" value="RabGAP-TBC"/>
    <property type="match status" value="1"/>
</dbReference>
<dbReference type="InterPro" id="IPR000195">
    <property type="entry name" value="Rab-GAP-TBC_dom"/>
</dbReference>
<evidence type="ECO:0000313" key="4">
    <source>
        <dbReference type="WBParaSite" id="nRc.2.0.1.t19818-RA"/>
    </source>
</evidence>
<dbReference type="SUPFAM" id="SSF47923">
    <property type="entry name" value="Ypt/Rab-GAP domain of gyp1p"/>
    <property type="match status" value="2"/>
</dbReference>
<protein>
    <submittedName>
        <fullName evidence="4">Rab-GAP TBC domain-containing protein</fullName>
    </submittedName>
</protein>
<feature type="domain" description="Rab-GAP TBC" evidence="2">
    <location>
        <begin position="1"/>
        <end position="246"/>
    </location>
</feature>
<dbReference type="SMART" id="SM00164">
    <property type="entry name" value="TBC"/>
    <property type="match status" value="1"/>
</dbReference>
<dbReference type="GO" id="GO:0006886">
    <property type="term" value="P:intracellular protein transport"/>
    <property type="evidence" value="ECO:0007669"/>
    <property type="project" value="TreeGrafter"/>
</dbReference>
<dbReference type="InterPro" id="IPR035969">
    <property type="entry name" value="Rab-GAP_TBC_sf"/>
</dbReference>
<dbReference type="OMA" id="NKESMRN"/>
<dbReference type="AlphaFoldDB" id="A0A915J1P4"/>
<dbReference type="PROSITE" id="PS50086">
    <property type="entry name" value="TBC_RABGAP"/>
    <property type="match status" value="1"/>
</dbReference>
<dbReference type="Gene3D" id="1.10.472.80">
    <property type="entry name" value="Ypt/Rab-GAP domain of gyp1p, domain 3"/>
    <property type="match status" value="1"/>
</dbReference>